<name>A0ABQ5CGK5_9ASTR</name>
<gene>
    <name evidence="1" type="ORF">Tco_0906475</name>
</gene>
<organism evidence="1 2">
    <name type="scientific">Tanacetum coccineum</name>
    <dbReference type="NCBI Taxonomy" id="301880"/>
    <lineage>
        <taxon>Eukaryota</taxon>
        <taxon>Viridiplantae</taxon>
        <taxon>Streptophyta</taxon>
        <taxon>Embryophyta</taxon>
        <taxon>Tracheophyta</taxon>
        <taxon>Spermatophyta</taxon>
        <taxon>Magnoliopsida</taxon>
        <taxon>eudicotyledons</taxon>
        <taxon>Gunneridae</taxon>
        <taxon>Pentapetalae</taxon>
        <taxon>asterids</taxon>
        <taxon>campanulids</taxon>
        <taxon>Asterales</taxon>
        <taxon>Asteraceae</taxon>
        <taxon>Asteroideae</taxon>
        <taxon>Anthemideae</taxon>
        <taxon>Anthemidinae</taxon>
        <taxon>Tanacetum</taxon>
    </lineage>
</organism>
<reference evidence="1" key="1">
    <citation type="journal article" date="2022" name="Int. J. Mol. Sci.">
        <title>Draft Genome of Tanacetum Coccineum: Genomic Comparison of Closely Related Tanacetum-Family Plants.</title>
        <authorList>
            <person name="Yamashiro T."/>
            <person name="Shiraishi A."/>
            <person name="Nakayama K."/>
            <person name="Satake H."/>
        </authorList>
    </citation>
    <scope>NUCLEOTIDE SEQUENCE</scope>
</reference>
<dbReference type="EMBL" id="BQNB010014272">
    <property type="protein sequence ID" value="GJT26200.1"/>
    <property type="molecule type" value="Genomic_DNA"/>
</dbReference>
<evidence type="ECO:0000313" key="2">
    <source>
        <dbReference type="Proteomes" id="UP001151760"/>
    </source>
</evidence>
<keyword evidence="2" id="KW-1185">Reference proteome</keyword>
<sequence length="233" mass="27668">MIEPEKPLKKKEQIRLDEELAFKLQDEEEEQSRLAKEKVIGRKITSRAERELTVREGKIVVELWRRERKTLRIKELKKRRKAQLKHKEKVKLSTYLKTWLVQKGNRRTSQFVEIQKLFDKAMTRVNMFVDIDTEFMKESSKKAEAEMAQENDEVAIDAIPLATKLAVIIDYKIHKKGRQGYYEIMRADGSSKIYLLFSQLIKSFDREDLETLWKLVKAKHGNTRPEEGYERVL</sequence>
<proteinExistence type="predicted"/>
<reference evidence="1" key="2">
    <citation type="submission" date="2022-01" db="EMBL/GenBank/DDBJ databases">
        <authorList>
            <person name="Yamashiro T."/>
            <person name="Shiraishi A."/>
            <person name="Satake H."/>
            <person name="Nakayama K."/>
        </authorList>
    </citation>
    <scope>NUCLEOTIDE SEQUENCE</scope>
</reference>
<evidence type="ECO:0000313" key="1">
    <source>
        <dbReference type="EMBL" id="GJT26200.1"/>
    </source>
</evidence>
<comment type="caution">
    <text evidence="1">The sequence shown here is derived from an EMBL/GenBank/DDBJ whole genome shotgun (WGS) entry which is preliminary data.</text>
</comment>
<dbReference type="Proteomes" id="UP001151760">
    <property type="component" value="Unassembled WGS sequence"/>
</dbReference>
<accession>A0ABQ5CGK5</accession>
<protein>
    <submittedName>
        <fullName evidence="1">Uncharacterized protein</fullName>
    </submittedName>
</protein>